<sequence length="5014" mass="564583">MQQALDTDLLRKTISALLQHHDALRLRFEYVESTWQQRDAAFEDDVPLTIVDLASVAEDKQAAAIESAANQLQASLHISDGPLLRVAYFELGAAGQRLLIILHHLAVDGISWRILLEDLQSVYTQLQHAQSYLLPPKTTSFQEWSRKLSLAAQAATFRQELDYWTALAAHSVVGMPRDYSEGVNTVASIRMVAISLSPEETSALLHEVPQAYRTQINDILLTALAQGYAAWTGQHSLWVDMEGHGREDILEGVDLSRTVGWFTTLYPVFIEDREHNEPGTLLKQIKERLRTIPHNGIGYGLLRYLSEDASVTDRIRKISPAEISFNYLGQFDQVLGTDALFQFAQEASGIPRNPDANREHVLEVSGNISGGQLHLSWMYSANLHKDETITNFAEYCVEALRALIAHCREEQHGGYTPSDFPLAQLTQEQIDTFLPADQPIEAIYPLSPLQEGMLFHTLYQPDGGDYITQLACTFEGKLAIDVFIRAWRQVMEQHAILRTALLWEGFDQPLQVVRKQVDVPFVALDWREFTEQEQQEKLASYQQEDRASGFDLEQAPLARLTLVRMADETFVFLWSHHHILLDGWSIPLVLRDVFVCYEALHKGHDIQLPHIRPYQDYIAWLEEQDLGKAQAFWQDLLQDFTVPTPLIGEQASDLADDTDMLTYDEQVMKLSATETRILQQEARQHQLTLNTLIQGAWALLLSRYSGQDDVVFGATLSGRSASVAGIESMVGLFINTLPVRVRIPGEISVQNWLQQLQEQQSEARQYEYSPLAQVQSWSEIARGTSLFESLLVFENYPVSTSGTQGEEMSLRVQAIKSVEQANYPLSFIAIPGQELTLKLMYLRGRFGNAVIARMLQHLHIVLQSFATSLQQPVASVSVLTASEKIQLIEGWNATDTAYPRTAVLPILFEEQVSRTPEAEAIICGEQRISYAELNRQANRLAHYLRSLGVGPEIRVGLCLERSVEMLVALLGIIKAGGAYVPLDPGYPQERLSLMIEDAQITILLTHSALLEKLPPSSVQTMLLDQETKALHAQSSENPEHTVLADNLLYVMYTSGSTGKPKGVCITHQPVVRLVRNSNYIQFEPEDRIVQAANVAFDASTFELWGAWLNGACLVMVMKEDILSLPRFAQVLQEQRINTLFLTTALFNQLAREIPDVFRSLKHLLFGGEAVDVRWVHQVLAKGAPERLLHVYGPTESTTYASWHEIQSLAADATTIAIGQPLSNTTLYVLDAHMQPVPVGVAGELYIGGDGLARGYLQQPELTAERFVPHPLSTQPGARLYKTGDMVKRDEQGEIIFVGRADQQVKIRGHRIELGEIEYQLEQHPQITEALILVREGAQGDKRLVAYVEAPGASTLDGTSLRAYLQETLPDYMLPAMFVCLDAFPITPNGKIDRRALPDPDESHVSRGSDYVAPQTSVQETLAEIWCQVLGIERIGIHDNFFMLGGDSILSIQIVSRANRAGIQVSPKLLFQYQTIAALSAVVADAALQTDIVAEQGIISGDVILTPIQRWFFEQAVPQAQHYNQAMLLQVRRALDVELLKQTFDLILSHHDALRMRYQQTQGEWRQFNLAQEDQAICQVVDLAYLPAEERKQRIEAVAEEAQRSLKLQDGPLLRVVYFNPGQDEDARLLIVVHHLVIDGISWRILLEDITTAYTQLSSGSVAQLPAKTTSFQHWAMRLHEYAQSESARSDYNYWLALQDMEVSDLCDHHTGENTVASTHYVTVSLSIEETRALLQDVPQAYRTQINDVLLTAFVQAMADWTGNSALLIDMEGHGREDIIDGIDLSRTIGWFTSMYPVYLELPAATNDPGQALKAIKEQLRRIPHNGIGYGLIRYLTTAIEQRPLPEAQISFNYLGQFDQSFAQEGLFAVAPEFAGTTASEQGKRQHVLDVSCSIGGERLHFNWAYSEHLHRSESIERVALSVIAKLQALIAHCQRPEAGGYTPSDFPLASLTQAQLDALLPDKRPIESIYPLSPLQQGLLFQTLYTPESGDYVVQSSLTFRGNFNVDAFLQAWRQVVDQHAILRTSFVWEGLEEAQQIVHQHVDLPVEQQDWRALTSEQQQQKRTTYWQEDRALGFDLTHAPLLRLSILRLEDDCYEFFWSHHHLLLDGWSLPIVLNDVFACYTALAQGETVQLERSRPYQDYIGWLQKQNMAEAETHWRQNLADFTTPTALNIVPVWMPEPGYGEHVFHLSSETTLALQTLAREQHMTLNTIVQGVWALLLSQYSRQDDVIFGTTVSGRPTELADIERMVGLFINTLPVRVRLQAQQDVLSWLQELHQQQNDLRHYQYSSLAQIQGWSEVPRGVALFETLLVFENYPINTSEQATSAAIELIDGKAREQTNYPLTIYAIPGERLTFNLLFAHARFDRAAIERLVHHLQNLFQHIVEQPTQQVGAISLLSAADYQQLVTSWHDESFVYPQDVCMQQLFEQQALKTPGATALVVGEERLTYAELDRRANQLASYLQQQGVGPDVLVGVCMERSVELIVALLGVLKAGGAYVPLDPAYPKERLAFSLEDTQAPFLLTQERLLASLPEQRARIICLDRDWQEIAQERPEPVQTETTQQDLAYVIYTSGSTGKPKGVAIEHRSVIALLTWARKSFTAEELQGVLAATSVCFDLSIFEIFVPLSCGGSVILAENALQLPQLPAAQEVTLVNTVPSAMNELVRAGQLPASVRTVNLAGEPLQRALIDQLYQLPQIQQVYNLYGPTEDTTYSIWARMEEQQSRAVPIGRPLPGTQAYILDQHQQPVPVGVAGELYLGGAGLARGYLNRAELTAERFIKDPFSQQPAARLYRTGDLVRSQPDGNLIYLNRLDEQVKLRGFRIELGEVESVLRRYPGLHDVVVIVREDQPGVKRLVAYMVMENTEVLVPDMVRSFMLEHVPEYMVPTVFVVLEQLPLTPNGKIDRKALPAPEIQGSDYAAPEGATERLLVEIWQQVLGVKQVGIHDNFFTLGGDSILSLQIVSRLHQVGLHLTPKQLFQSPTIAELATLIATTDLTASSAEQGLVTGETPLTPIQHWFFAQQQPEAHYWNQAVLVSVDERLDLEALTQTVKHLLQHHDALRFRYTLHEGEWQQSNAAPDDTVPLEIYELAHQTAEERHITIEQKALVAQASLDLQNGPLMRVVYFDAGEDIAGRLLIIIHHLAVDGVSWRILLEDLVTLYMQLSQQQTVQLPAKTTSFQQWAQQLVQYAQQPEVKAQLDYWLAADLNTVSALPVDYRRGENTVASTQSVVVSLSREETQILLREVPQAYRTQINDVLLTALAQGLAQWTGQRKVLIDLEGHGREDILAGIDLSRTVGWFTSLYPLLLDRGEQTDDGQMLKSIKEQLRAVPQNGLSYGLLRYLLEDSQIRERLAAQPKAEIIFNYLGQFDQAMSQSGLIGPASESSGSAISLQGQRHYLFEINSSISSGQLNLAWAYSANLHQHETVQGLANAVLAALRRLIEHCQQPEAGGYTPSDFPLAHLTQTQIERVLDQDRSVEAVYPLSPMQQGLLFHTLYAPEAGDYIIQFRSTFKGHLDVEAFSQAWQHVVSHHTILRTSFQWEELSDPVQIVHQHLQVPFVLLDWQHYDAEEQQKHLATYLSSDREQGFELSRAPLMRLTLLRLSDDSYEFIWSHHHILLDGWSLPIVLNDVFICYEALRLGKPLQLAAIRPYQDYIAWLQQQDLEQAERFWKHTLAGFSVPTPLTVDRPLQNSEQGYEEHVLSIPETMTQSLQQLARQHQLTLNTIAQGAWAFVLIRYSGQSDIVFGAVVSGRPAEVSSIEAMVGLFINTLPVRVNIAEDESVIDWLQELQRQQSEMRQYEYSPLVQVQNWSEIPRGSALFESLFIFENYPISSSVEGGEESLQILKVDSQEQTNYPLTLVVLPGAQLSVRIQYDRQRFDARTIQRLAGHIQTVLESFVRQSEQQLAHLSMLTTAEQQHLTAAWNAIEMISAPQYCLHQLFEQQVAQQPTATAVRYENQSLTYEQLNNRANQLAHYLRSLGIGPDILVGLALERSLEMVIGILGILKAGGAYVPIDPMYPKERLAFLLEDASVPVLVTQQNLLERLPAYAGHVVCFDTDQQLLEQQVQTNPDWEASLQQLAYVIYTSGSTGKPKGVLVEHKHVARLFSATQPWYNFGPDDVWTLFHSYAFDFSVWELWGSLLYGGTLVVVPYWMSRSPQDFYTLLQKEKVTVLNQTPSAFRQLQQVALTTAHEQSLTELRYVIFGGEALELQSLHPWFERFGDQQPQLVNMYGITETTVHVTYRPITMVDVEAGTGSVIGRAIPDLSVYVLDQRQRPVPIGVAGELYVGGAGVARGYLNRPALTDERFIRDPFSQQPAARLYRTGDLARYHENGDLEYMGRIDEQVKIRGFRIELGEIEGQITQHPDIQECIVIAREDTPGNKRLVAYVVLQPEVSTTGSDIRAYLQERLPEYMVPVAFILLEKLPLNANGKIDRRALPAPDQSHLALDRAERISPQNEKERVLAQIWQHVLGVEQIGIHDDFFALGGDSILSIQIVARSQQAGLKLTPKLLFQHPTLADLAAHVETAPQIEREQGIVSGDVQITPIQRWFFEQQQPDPHYWNQAVLLSVRTALQVELLEHVARAVLQQHDALRLRYTRQPDGSWQAFNQVDEPAQVFAYHDLSALAPADQPLAVEASALAVQASLNIETGPIIRMVYFKLGEDVPGRLLVVIHHLAVDGVSWRILLEDVQTAYEHLSQNKEIVFPAKTTSFRQWSQQLYDHAQSTAMRHELQYWLAQGRQQLAALPVDQRTGSNSIRSSRTYAISLTHEETHQLLHEVPQRYHTQINDVLLTALAHALTKWTGQSAVRVHLEGHGREEIIEGLDLSRTVGWFTSLYPVILAVADAQQPVETLKSMKEYLRGIPQRGIGYGLLRYLCTDSTTIEQLKSLPEAEVSFNYLGQFDQTVSQETLFGPAHESSGLPVSIDNQRQHLLDINGSIVGGQLQLAWSYSSNFHLDGTIATVAQDYLHTLRQIIAQIHNKETIEFTPSDFPEAELNQKELDKIVTKLRRKKGK</sequence>
<dbReference type="InterPro" id="IPR020806">
    <property type="entry name" value="PKS_PP-bd"/>
</dbReference>
<evidence type="ECO:0000256" key="4">
    <source>
        <dbReference type="ARBA" id="ARBA00022553"/>
    </source>
</evidence>
<dbReference type="PROSITE" id="PS00012">
    <property type="entry name" value="PHOSPHOPANTETHEINE"/>
    <property type="match status" value="2"/>
</dbReference>
<evidence type="ECO:0000256" key="3">
    <source>
        <dbReference type="ARBA" id="ARBA00022450"/>
    </source>
</evidence>
<dbReference type="InterPro" id="IPR023213">
    <property type="entry name" value="CAT-like_dom_sf"/>
</dbReference>
<evidence type="ECO:0000313" key="8">
    <source>
        <dbReference type="Proteomes" id="UP000326912"/>
    </source>
</evidence>
<dbReference type="InterPro" id="IPR042099">
    <property type="entry name" value="ANL_N_sf"/>
</dbReference>
<dbReference type="CDD" id="cd19534">
    <property type="entry name" value="E_NRPS"/>
    <property type="match status" value="4"/>
</dbReference>
<dbReference type="Gene3D" id="3.40.50.980">
    <property type="match status" value="4"/>
</dbReference>
<evidence type="ECO:0000313" key="7">
    <source>
        <dbReference type="EMBL" id="GER90193.1"/>
    </source>
</evidence>
<dbReference type="SMART" id="SM01294">
    <property type="entry name" value="PKS_PP_betabranch"/>
    <property type="match status" value="1"/>
</dbReference>
<dbReference type="InterPro" id="IPR025110">
    <property type="entry name" value="AMP-bd_C"/>
</dbReference>
<dbReference type="FunFam" id="3.40.50.12780:FF:000012">
    <property type="entry name" value="Non-ribosomal peptide synthetase"/>
    <property type="match status" value="3"/>
</dbReference>
<comment type="caution">
    <text evidence="7">The sequence shown here is derived from an EMBL/GenBank/DDBJ whole genome shotgun (WGS) entry which is preliminary data.</text>
</comment>
<dbReference type="SUPFAM" id="SSF52777">
    <property type="entry name" value="CoA-dependent acyltransferases"/>
    <property type="match status" value="14"/>
</dbReference>
<evidence type="ECO:0000259" key="6">
    <source>
        <dbReference type="PROSITE" id="PS50075"/>
    </source>
</evidence>
<dbReference type="CDD" id="cd12115">
    <property type="entry name" value="A_NRPS_Sfm_like"/>
    <property type="match status" value="1"/>
</dbReference>
<dbReference type="Gene3D" id="3.30.559.10">
    <property type="entry name" value="Chloramphenicol acetyltransferase-like domain"/>
    <property type="match status" value="7"/>
</dbReference>
<feature type="domain" description="Carrier" evidence="6">
    <location>
        <begin position="2921"/>
        <end position="2995"/>
    </location>
</feature>
<dbReference type="Pfam" id="PF13193">
    <property type="entry name" value="AMP-binding_C"/>
    <property type="match status" value="3"/>
</dbReference>
<dbReference type="FunFam" id="3.30.300.30:FF:000010">
    <property type="entry name" value="Enterobactin synthetase component F"/>
    <property type="match status" value="3"/>
</dbReference>
<dbReference type="FunFam" id="1.10.1200.10:FF:000005">
    <property type="entry name" value="Nonribosomal peptide synthetase 1"/>
    <property type="match status" value="3"/>
</dbReference>
<feature type="domain" description="Carrier" evidence="6">
    <location>
        <begin position="1412"/>
        <end position="1486"/>
    </location>
</feature>
<evidence type="ECO:0000256" key="2">
    <source>
        <dbReference type="ARBA" id="ARBA00006432"/>
    </source>
</evidence>
<dbReference type="InterPro" id="IPR001242">
    <property type="entry name" value="Condensation_dom"/>
</dbReference>
<dbReference type="SUPFAM" id="SSF47336">
    <property type="entry name" value="ACP-like"/>
    <property type="match status" value="3"/>
</dbReference>
<dbReference type="InterPro" id="IPR020845">
    <property type="entry name" value="AMP-binding_CS"/>
</dbReference>
<dbReference type="EMBL" id="BKZW01000002">
    <property type="protein sequence ID" value="GER90193.1"/>
    <property type="molecule type" value="Genomic_DNA"/>
</dbReference>
<dbReference type="NCBIfam" id="NF003417">
    <property type="entry name" value="PRK04813.1"/>
    <property type="match status" value="3"/>
</dbReference>
<keyword evidence="5" id="KW-0045">Antibiotic biosynthesis</keyword>
<keyword evidence="4" id="KW-0597">Phosphoprotein</keyword>
<dbReference type="CDD" id="cd17643">
    <property type="entry name" value="A_NRPS_Cytc1-like"/>
    <property type="match status" value="1"/>
</dbReference>
<accession>A0A5J4KRD3</accession>
<name>A0A5J4KRD3_9CHLR</name>
<dbReference type="InterPro" id="IPR010060">
    <property type="entry name" value="NRPS_synth"/>
</dbReference>
<dbReference type="InterPro" id="IPR006162">
    <property type="entry name" value="Ppantetheine_attach_site"/>
</dbReference>
<dbReference type="GO" id="GO:0031177">
    <property type="term" value="F:phosphopantetheine binding"/>
    <property type="evidence" value="ECO:0007669"/>
    <property type="project" value="InterPro"/>
</dbReference>
<dbReference type="Pfam" id="PF00550">
    <property type="entry name" value="PP-binding"/>
    <property type="match status" value="3"/>
</dbReference>
<dbReference type="GO" id="GO:0044550">
    <property type="term" value="P:secondary metabolite biosynthetic process"/>
    <property type="evidence" value="ECO:0007669"/>
    <property type="project" value="UniProtKB-ARBA"/>
</dbReference>
<dbReference type="Gene3D" id="1.10.1200.10">
    <property type="entry name" value="ACP-like"/>
    <property type="match status" value="3"/>
</dbReference>
<dbReference type="Pfam" id="PF00668">
    <property type="entry name" value="Condensation"/>
    <property type="match status" value="7"/>
</dbReference>
<dbReference type="InterPro" id="IPR000873">
    <property type="entry name" value="AMP-dep_synth/lig_dom"/>
</dbReference>
<dbReference type="PROSITE" id="PS50075">
    <property type="entry name" value="CARRIER"/>
    <property type="match status" value="3"/>
</dbReference>
<evidence type="ECO:0000256" key="5">
    <source>
        <dbReference type="ARBA" id="ARBA00023194"/>
    </source>
</evidence>
<dbReference type="Gene3D" id="3.30.300.30">
    <property type="match status" value="3"/>
</dbReference>
<dbReference type="Gene3D" id="3.30.559.30">
    <property type="entry name" value="Nonribosomal peptide synthetase, condensation domain"/>
    <property type="match status" value="7"/>
</dbReference>
<dbReference type="FunFam" id="3.40.50.980:FF:000001">
    <property type="entry name" value="Non-ribosomal peptide synthetase"/>
    <property type="match status" value="3"/>
</dbReference>
<dbReference type="PANTHER" id="PTHR45398:SF1">
    <property type="entry name" value="ENZYME, PUTATIVE (JCVI)-RELATED"/>
    <property type="match status" value="1"/>
</dbReference>
<dbReference type="FunFam" id="3.40.50.980:FF:000002">
    <property type="entry name" value="Enterobactin synthetase component F"/>
    <property type="match status" value="1"/>
</dbReference>
<dbReference type="Gene3D" id="3.40.50.12780">
    <property type="entry name" value="N-terminal domain of ligase-like"/>
    <property type="match status" value="1"/>
</dbReference>
<dbReference type="GO" id="GO:0043041">
    <property type="term" value="P:amino acid activation for nonribosomal peptide biosynthetic process"/>
    <property type="evidence" value="ECO:0007669"/>
    <property type="project" value="UniProtKB-ARBA"/>
</dbReference>
<dbReference type="Gene3D" id="2.30.38.10">
    <property type="entry name" value="Luciferase, Domain 3"/>
    <property type="match status" value="2"/>
</dbReference>
<dbReference type="PROSITE" id="PS00455">
    <property type="entry name" value="AMP_BINDING"/>
    <property type="match status" value="3"/>
</dbReference>
<keyword evidence="3" id="KW-0596">Phosphopantetheine</keyword>
<dbReference type="PANTHER" id="PTHR45398">
    <property type="match status" value="1"/>
</dbReference>
<comment type="similarity">
    <text evidence="2">Belongs to the ATP-dependent AMP-binding enzyme family.</text>
</comment>
<dbReference type="Proteomes" id="UP000326912">
    <property type="component" value="Unassembled WGS sequence"/>
</dbReference>
<reference evidence="7 8" key="1">
    <citation type="submission" date="2019-10" db="EMBL/GenBank/DDBJ databases">
        <title>Dictyobacter vulcani sp. nov., within the class Ktedonobacteria, isolated from soil of volcanic Mt. Zao.</title>
        <authorList>
            <person name="Zheng Y."/>
            <person name="Wang C.M."/>
            <person name="Sakai Y."/>
            <person name="Abe K."/>
            <person name="Yokota A."/>
            <person name="Yabe S."/>
        </authorList>
    </citation>
    <scope>NUCLEOTIDE SEQUENCE [LARGE SCALE GENOMIC DNA]</scope>
    <source>
        <strain evidence="7 8">W12</strain>
    </source>
</reference>
<organism evidence="7 8">
    <name type="scientific">Dictyobacter vulcani</name>
    <dbReference type="NCBI Taxonomy" id="2607529"/>
    <lineage>
        <taxon>Bacteria</taxon>
        <taxon>Bacillati</taxon>
        <taxon>Chloroflexota</taxon>
        <taxon>Ktedonobacteria</taxon>
        <taxon>Ktedonobacterales</taxon>
        <taxon>Dictyobacteraceae</taxon>
        <taxon>Dictyobacter</taxon>
    </lineage>
</organism>
<dbReference type="GO" id="GO:0008610">
    <property type="term" value="P:lipid biosynthetic process"/>
    <property type="evidence" value="ECO:0007669"/>
    <property type="project" value="UniProtKB-ARBA"/>
</dbReference>
<dbReference type="SUPFAM" id="SSF56801">
    <property type="entry name" value="Acetyl-CoA synthetase-like"/>
    <property type="match status" value="3"/>
</dbReference>
<dbReference type="InterPro" id="IPR036736">
    <property type="entry name" value="ACP-like_sf"/>
</dbReference>
<dbReference type="CDD" id="cd19543">
    <property type="entry name" value="DCL_NRPS"/>
    <property type="match status" value="3"/>
</dbReference>
<evidence type="ECO:0000256" key="1">
    <source>
        <dbReference type="ARBA" id="ARBA00001957"/>
    </source>
</evidence>
<dbReference type="Pfam" id="PF00501">
    <property type="entry name" value="AMP-binding"/>
    <property type="match status" value="3"/>
</dbReference>
<dbReference type="InterPro" id="IPR009081">
    <property type="entry name" value="PP-bd_ACP"/>
</dbReference>
<feature type="domain" description="Carrier" evidence="6">
    <location>
        <begin position="4455"/>
        <end position="4529"/>
    </location>
</feature>
<keyword evidence="8" id="KW-1185">Reference proteome</keyword>
<dbReference type="InterPro" id="IPR045851">
    <property type="entry name" value="AMP-bd_C_sf"/>
</dbReference>
<dbReference type="NCBIfam" id="TIGR01720">
    <property type="entry name" value="NRPS-para261"/>
    <property type="match status" value="4"/>
</dbReference>
<dbReference type="GO" id="GO:0003824">
    <property type="term" value="F:catalytic activity"/>
    <property type="evidence" value="ECO:0007669"/>
    <property type="project" value="InterPro"/>
</dbReference>
<proteinExistence type="inferred from homology"/>
<comment type="cofactor">
    <cofactor evidence="1">
        <name>pantetheine 4'-phosphate</name>
        <dbReference type="ChEBI" id="CHEBI:47942"/>
    </cofactor>
</comment>
<protein>
    <recommendedName>
        <fullName evidence="6">Carrier domain-containing protein</fullName>
    </recommendedName>
</protein>
<gene>
    <name evidence="7" type="ORF">KDW_43550</name>
</gene>
<dbReference type="NCBIfam" id="TIGR01733">
    <property type="entry name" value="AA-adenyl-dom"/>
    <property type="match status" value="3"/>
</dbReference>
<dbReference type="GO" id="GO:0017000">
    <property type="term" value="P:antibiotic biosynthetic process"/>
    <property type="evidence" value="ECO:0007669"/>
    <property type="project" value="UniProtKB-KW"/>
</dbReference>
<dbReference type="CDD" id="cd12117">
    <property type="entry name" value="A_NRPS_Srf_like"/>
    <property type="match status" value="1"/>
</dbReference>
<dbReference type="NCBIfam" id="NF004282">
    <property type="entry name" value="PRK05691.1"/>
    <property type="match status" value="4"/>
</dbReference>
<dbReference type="SMART" id="SM00823">
    <property type="entry name" value="PKS_PP"/>
    <property type="match status" value="3"/>
</dbReference>
<dbReference type="InterPro" id="IPR010071">
    <property type="entry name" value="AA_adenyl_dom"/>
</dbReference>
<dbReference type="FunFam" id="2.30.38.10:FF:000001">
    <property type="entry name" value="Non-ribosomal peptide synthetase PvdI"/>
    <property type="match status" value="3"/>
</dbReference>